<dbReference type="PANTHER" id="PTHR10434">
    <property type="entry name" value="1-ACYL-SN-GLYCEROL-3-PHOSPHATE ACYLTRANSFERASE"/>
    <property type="match status" value="1"/>
</dbReference>
<keyword evidence="3" id="KW-1133">Transmembrane helix</keyword>
<dbReference type="GO" id="GO:0003841">
    <property type="term" value="F:1-acylglycerol-3-phosphate O-acyltransferase activity"/>
    <property type="evidence" value="ECO:0007669"/>
    <property type="project" value="TreeGrafter"/>
</dbReference>
<dbReference type="Pfam" id="PF01553">
    <property type="entry name" value="Acyltransferase"/>
    <property type="match status" value="1"/>
</dbReference>
<dbReference type="CDD" id="cd07989">
    <property type="entry name" value="LPLAT_AGPAT-like"/>
    <property type="match status" value="1"/>
</dbReference>
<keyword evidence="1 5" id="KW-0808">Transferase</keyword>
<protein>
    <submittedName>
        <fullName evidence="5">2-acyl-glycerophospho-ethanolamine acyltransferase</fullName>
    </submittedName>
</protein>
<dbReference type="InterPro" id="IPR002123">
    <property type="entry name" value="Plipid/glycerol_acylTrfase"/>
</dbReference>
<dbReference type="AlphaFoldDB" id="A0A1J5T8H4"/>
<evidence type="ECO:0000256" key="3">
    <source>
        <dbReference type="SAM" id="Phobius"/>
    </source>
</evidence>
<dbReference type="SUPFAM" id="SSF69593">
    <property type="entry name" value="Glycerol-3-phosphate (1)-acyltransferase"/>
    <property type="match status" value="1"/>
</dbReference>
<feature type="transmembrane region" description="Helical" evidence="3">
    <location>
        <begin position="12"/>
        <end position="35"/>
    </location>
</feature>
<dbReference type="GO" id="GO:0006654">
    <property type="term" value="P:phosphatidic acid biosynthetic process"/>
    <property type="evidence" value="ECO:0007669"/>
    <property type="project" value="TreeGrafter"/>
</dbReference>
<organism evidence="5">
    <name type="scientific">mine drainage metagenome</name>
    <dbReference type="NCBI Taxonomy" id="410659"/>
    <lineage>
        <taxon>unclassified sequences</taxon>
        <taxon>metagenomes</taxon>
        <taxon>ecological metagenomes</taxon>
    </lineage>
</organism>
<evidence type="ECO:0000313" key="5">
    <source>
        <dbReference type="EMBL" id="OIR10100.1"/>
    </source>
</evidence>
<keyword evidence="3" id="KW-0472">Membrane</keyword>
<comment type="caution">
    <text evidence="5">The sequence shown here is derived from an EMBL/GenBank/DDBJ whole genome shotgun (WGS) entry which is preliminary data.</text>
</comment>
<dbReference type="SMART" id="SM00563">
    <property type="entry name" value="PlsC"/>
    <property type="match status" value="1"/>
</dbReference>
<reference evidence="5" key="1">
    <citation type="submission" date="2016-10" db="EMBL/GenBank/DDBJ databases">
        <title>Sequence of Gallionella enrichment culture.</title>
        <authorList>
            <person name="Poehlein A."/>
            <person name="Muehling M."/>
            <person name="Daniel R."/>
        </authorList>
    </citation>
    <scope>NUCLEOTIDE SEQUENCE</scope>
</reference>
<evidence type="ECO:0000256" key="1">
    <source>
        <dbReference type="ARBA" id="ARBA00022679"/>
    </source>
</evidence>
<evidence type="ECO:0000256" key="2">
    <source>
        <dbReference type="ARBA" id="ARBA00023315"/>
    </source>
</evidence>
<dbReference type="EMBL" id="MLJW01000024">
    <property type="protein sequence ID" value="OIR10100.1"/>
    <property type="molecule type" value="Genomic_DNA"/>
</dbReference>
<feature type="domain" description="Phospholipid/glycerol acyltransferase" evidence="4">
    <location>
        <begin position="83"/>
        <end position="192"/>
    </location>
</feature>
<evidence type="ECO:0000259" key="4">
    <source>
        <dbReference type="SMART" id="SM00563"/>
    </source>
</evidence>
<proteinExistence type="predicted"/>
<keyword evidence="2 5" id="KW-0012">Acyltransferase</keyword>
<dbReference type="PANTHER" id="PTHR10434:SF66">
    <property type="entry name" value="PHOSPHOLIPID_GLYCEROL ACYLTRANSFERASE DOMAIN-CONTAINING PROTEIN"/>
    <property type="match status" value="1"/>
</dbReference>
<gene>
    <name evidence="5" type="ORF">GALL_80280</name>
</gene>
<keyword evidence="3" id="KW-0812">Transmembrane</keyword>
<sequence length="253" mass="28455">MRRLDHLWRTAATGAAFAFIFVGGGLLAGVMLPLLPLPGSGSHVRVRRVIHRVFRFYLLCLRRLGLLTLRFENTAPLDTPGGRLIVANHPSLLDVVMLMALIPDAQCIVKSQLWTHPLLGPLMRRAGYIRNDLEPEALLEACRNALRLGQSLIIFPEGTRSQPGQPPRFRRGFANLATLTAAPIQTVLITCDPPTLIKGEPWWKIPPIRPTFRLTLGERLEAARYLDQRNRSVAARRLVQSLERYYAEKLGYV</sequence>
<name>A0A1J5T8H4_9ZZZZ</name>
<accession>A0A1J5T8H4</accession>